<dbReference type="Pfam" id="PF04983">
    <property type="entry name" value="RNA_pol_Rpb1_3"/>
    <property type="match status" value="1"/>
</dbReference>
<feature type="binding site" evidence="7">
    <location>
        <position position="97"/>
    </location>
    <ligand>
        <name>Zn(2+)</name>
        <dbReference type="ChEBI" id="CHEBI:29105"/>
        <label>1</label>
    </ligand>
</feature>
<evidence type="ECO:0000256" key="7">
    <source>
        <dbReference type="HAMAP-Rule" id="MF_01322"/>
    </source>
</evidence>
<keyword evidence="12" id="KW-1185">Reference proteome</keyword>
<dbReference type="EC" id="2.7.7.6" evidence="7"/>
<keyword evidence="1 7" id="KW-0240">DNA-directed RNA polymerase</keyword>
<dbReference type="HAMAP" id="MF_01322">
    <property type="entry name" value="RNApol_bact_RpoC"/>
    <property type="match status" value="1"/>
</dbReference>
<gene>
    <name evidence="7" type="primary">rpoC</name>
    <name evidence="11" type="ordered locus">Runsl_1821</name>
</gene>
<dbReference type="GO" id="GO:0000428">
    <property type="term" value="C:DNA-directed RNA polymerase complex"/>
    <property type="evidence" value="ECO:0007669"/>
    <property type="project" value="UniProtKB-KW"/>
</dbReference>
<dbReference type="InterPro" id="IPR042102">
    <property type="entry name" value="RNA_pol_Rpb1_3_sf"/>
</dbReference>
<feature type="binding site" evidence="7">
    <location>
        <position position="94"/>
    </location>
    <ligand>
        <name>Zn(2+)</name>
        <dbReference type="ChEBI" id="CHEBI:29105"/>
        <label>1</label>
    </ligand>
</feature>
<keyword evidence="7" id="KW-0862">Zinc</keyword>
<dbReference type="InterPro" id="IPR006592">
    <property type="entry name" value="RNA_pol_N"/>
</dbReference>
<dbReference type="Gene3D" id="1.10.132.30">
    <property type="match status" value="1"/>
</dbReference>
<feature type="binding site" evidence="7">
    <location>
        <position position="491"/>
    </location>
    <ligand>
        <name>Mg(2+)</name>
        <dbReference type="ChEBI" id="CHEBI:18420"/>
    </ligand>
</feature>
<dbReference type="PANTHER" id="PTHR19376">
    <property type="entry name" value="DNA-DIRECTED RNA POLYMERASE"/>
    <property type="match status" value="1"/>
</dbReference>
<dbReference type="Pfam" id="PF05000">
    <property type="entry name" value="RNA_pol_Rpb1_4"/>
    <property type="match status" value="1"/>
</dbReference>
<dbReference type="InterPro" id="IPR007080">
    <property type="entry name" value="RNA_pol_Rpb1_1"/>
</dbReference>
<feature type="domain" description="RNA polymerase N-terminal" evidence="10">
    <location>
        <begin position="262"/>
        <end position="541"/>
    </location>
</feature>
<dbReference type="GO" id="GO:0008270">
    <property type="term" value="F:zinc ion binding"/>
    <property type="evidence" value="ECO:0007669"/>
    <property type="project" value="UniProtKB-UniRule"/>
</dbReference>
<dbReference type="InterPro" id="IPR000722">
    <property type="entry name" value="RNA_pol_asu"/>
</dbReference>
<dbReference type="GO" id="GO:0003677">
    <property type="term" value="F:DNA binding"/>
    <property type="evidence" value="ECO:0007669"/>
    <property type="project" value="UniProtKB-UniRule"/>
</dbReference>
<keyword evidence="3 7" id="KW-0548">Nucleotidyltransferase</keyword>
<dbReference type="Gene3D" id="4.10.860.120">
    <property type="entry name" value="RNA polymerase II, clamp domain"/>
    <property type="match status" value="1"/>
</dbReference>
<evidence type="ECO:0000256" key="4">
    <source>
        <dbReference type="ARBA" id="ARBA00022723"/>
    </source>
</evidence>
<feature type="binding site" evidence="7">
    <location>
        <position position="910"/>
    </location>
    <ligand>
        <name>Zn(2+)</name>
        <dbReference type="ChEBI" id="CHEBI:29105"/>
        <label>2</label>
    </ligand>
</feature>
<comment type="similarity">
    <text evidence="7 8">Belongs to the RNA polymerase beta' chain family.</text>
</comment>
<dbReference type="CDD" id="cd01609">
    <property type="entry name" value="RNAP_beta'_N"/>
    <property type="match status" value="1"/>
</dbReference>
<dbReference type="InterPro" id="IPR012754">
    <property type="entry name" value="DNA-dir_RpoC_beta_prime_bact"/>
</dbReference>
<dbReference type="KEGG" id="rsi:Runsl_1821"/>
<feature type="binding site" evidence="7">
    <location>
        <position position="489"/>
    </location>
    <ligand>
        <name>Mg(2+)</name>
        <dbReference type="ChEBI" id="CHEBI:18420"/>
    </ligand>
</feature>
<dbReference type="Pfam" id="PF04998">
    <property type="entry name" value="RNA_pol_Rpb1_5"/>
    <property type="match status" value="1"/>
</dbReference>
<evidence type="ECO:0000256" key="6">
    <source>
        <dbReference type="ARBA" id="ARBA00048552"/>
    </source>
</evidence>
<reference evidence="11 12" key="2">
    <citation type="journal article" date="2012" name="Stand. Genomic Sci.">
        <title>Complete genome sequence of the aquatic bacterium Runella slithyformis type strain (LSU 4(T)).</title>
        <authorList>
            <person name="Copeland A."/>
            <person name="Zhang X."/>
            <person name="Misra M."/>
            <person name="Lapidus A."/>
            <person name="Nolan M."/>
            <person name="Lucas S."/>
            <person name="Deshpande S."/>
            <person name="Cheng J.F."/>
            <person name="Tapia R."/>
            <person name="Goodwin L.A."/>
            <person name="Pitluck S."/>
            <person name="Liolios K."/>
            <person name="Pagani I."/>
            <person name="Ivanova N."/>
            <person name="Mikhailova N."/>
            <person name="Pati A."/>
            <person name="Chen A."/>
            <person name="Palaniappan K."/>
            <person name="Land M."/>
            <person name="Hauser L."/>
            <person name="Pan C."/>
            <person name="Jeffries C.D."/>
            <person name="Detter J.C."/>
            <person name="Brambilla E.M."/>
            <person name="Rohde M."/>
            <person name="Djao O.D."/>
            <person name="Goker M."/>
            <person name="Sikorski J."/>
            <person name="Tindall B.J."/>
            <person name="Woyke T."/>
            <person name="Bristow J."/>
            <person name="Eisen J.A."/>
            <person name="Markowitz V."/>
            <person name="Hugenholtz P."/>
            <person name="Kyrpides N.C."/>
            <person name="Klenk H.P."/>
            <person name="Mavromatis K."/>
        </authorList>
    </citation>
    <scope>NUCLEOTIDE SEQUENCE [LARGE SCALE GENOMIC DNA]</scope>
    <source>
        <strain evidence="12">ATCC 29530 / DSM 19594 / LMG 11500 / NCIMB 11436 / LSU 4</strain>
    </source>
</reference>
<evidence type="ECO:0000256" key="9">
    <source>
        <dbReference type="SAM" id="MobiDB-lite"/>
    </source>
</evidence>
<dbReference type="InterPro" id="IPR007083">
    <property type="entry name" value="RNA_pol_Rpb1_4"/>
</dbReference>
<dbReference type="GO" id="GO:0006351">
    <property type="term" value="P:DNA-templated transcription"/>
    <property type="evidence" value="ECO:0007669"/>
    <property type="project" value="UniProtKB-UniRule"/>
</dbReference>
<reference evidence="12" key="1">
    <citation type="submission" date="2011-06" db="EMBL/GenBank/DDBJ databases">
        <title>The complete genome of chromosome of Runella slithyformis DSM 19594.</title>
        <authorList>
            <consortium name="US DOE Joint Genome Institute (JGI-PGF)"/>
            <person name="Lucas S."/>
            <person name="Han J."/>
            <person name="Lapidus A."/>
            <person name="Bruce D."/>
            <person name="Goodwin L."/>
            <person name="Pitluck S."/>
            <person name="Peters L."/>
            <person name="Kyrpides N."/>
            <person name="Mavromatis K."/>
            <person name="Ivanova N."/>
            <person name="Ovchinnikova G."/>
            <person name="Zhang X."/>
            <person name="Misra M."/>
            <person name="Detter J.C."/>
            <person name="Tapia R."/>
            <person name="Han C."/>
            <person name="Land M."/>
            <person name="Hauser L."/>
            <person name="Markowitz V."/>
            <person name="Cheng J.-F."/>
            <person name="Hugenholtz P."/>
            <person name="Woyke T."/>
            <person name="Wu D."/>
            <person name="Tindall B."/>
            <person name="Faehrich R."/>
            <person name="Brambilla E."/>
            <person name="Klenk H.-P."/>
            <person name="Eisen J.A."/>
        </authorList>
    </citation>
    <scope>NUCLEOTIDE SEQUENCE [LARGE SCALE GENOMIC DNA]</scope>
    <source>
        <strain evidence="12">ATCC 29530 / DSM 19594 / LMG 11500 / NCIMB 11436 / LSU 4</strain>
    </source>
</reference>
<keyword evidence="4 7" id="KW-0479">Metal-binding</keyword>
<dbReference type="SUPFAM" id="SSF64484">
    <property type="entry name" value="beta and beta-prime subunits of DNA dependent RNA-polymerase"/>
    <property type="match status" value="1"/>
</dbReference>
<comment type="catalytic activity">
    <reaction evidence="6 7 8">
        <text>RNA(n) + a ribonucleoside 5'-triphosphate = RNA(n+1) + diphosphate</text>
        <dbReference type="Rhea" id="RHEA:21248"/>
        <dbReference type="Rhea" id="RHEA-COMP:14527"/>
        <dbReference type="Rhea" id="RHEA-COMP:17342"/>
        <dbReference type="ChEBI" id="CHEBI:33019"/>
        <dbReference type="ChEBI" id="CHEBI:61557"/>
        <dbReference type="ChEBI" id="CHEBI:140395"/>
        <dbReference type="EC" id="2.7.7.6"/>
    </reaction>
</comment>
<comment type="cofactor">
    <cofactor evidence="7">
        <name>Mg(2+)</name>
        <dbReference type="ChEBI" id="CHEBI:18420"/>
    </cofactor>
    <text evidence="7">Binds 1 Mg(2+) ion per subunit.</text>
</comment>
<evidence type="ECO:0000256" key="2">
    <source>
        <dbReference type="ARBA" id="ARBA00022679"/>
    </source>
</evidence>
<comment type="subunit">
    <text evidence="7">The RNAP catalytic core consists of 2 alpha, 1 beta, 1 beta' and 1 omega subunit. When a sigma factor is associated with the core the holoenzyme is formed, which can initiate transcription.</text>
</comment>
<dbReference type="CDD" id="cd02655">
    <property type="entry name" value="RNAP_beta'_C"/>
    <property type="match status" value="1"/>
</dbReference>
<dbReference type="PANTHER" id="PTHR19376:SF54">
    <property type="entry name" value="DNA-DIRECTED RNA POLYMERASE SUBUNIT BETA"/>
    <property type="match status" value="1"/>
</dbReference>
<dbReference type="Gene3D" id="1.10.150.390">
    <property type="match status" value="1"/>
</dbReference>
<evidence type="ECO:0000256" key="1">
    <source>
        <dbReference type="ARBA" id="ARBA00022478"/>
    </source>
</evidence>
<name>A0A7U3ZJB2_RUNSL</name>
<evidence type="ECO:0000313" key="11">
    <source>
        <dbReference type="EMBL" id="AEI48245.1"/>
    </source>
</evidence>
<dbReference type="Gene3D" id="1.10.274.100">
    <property type="entry name" value="RNA polymerase Rpb1, domain 3"/>
    <property type="match status" value="1"/>
</dbReference>
<feature type="binding site" evidence="7">
    <location>
        <position position="917"/>
    </location>
    <ligand>
        <name>Zn(2+)</name>
        <dbReference type="ChEBI" id="CHEBI:29105"/>
        <label>2</label>
    </ligand>
</feature>
<evidence type="ECO:0000259" key="10">
    <source>
        <dbReference type="SMART" id="SM00663"/>
    </source>
</evidence>
<dbReference type="Gene3D" id="2.40.50.100">
    <property type="match status" value="3"/>
</dbReference>
<evidence type="ECO:0000313" key="12">
    <source>
        <dbReference type="Proteomes" id="UP000000493"/>
    </source>
</evidence>
<keyword evidence="5 7" id="KW-0804">Transcription</keyword>
<dbReference type="FunFam" id="1.10.150.390:FF:000002">
    <property type="entry name" value="DNA-directed RNA polymerase subunit beta"/>
    <property type="match status" value="1"/>
</dbReference>
<protein>
    <recommendedName>
        <fullName evidence="7">DNA-directed RNA polymerase subunit beta'</fullName>
        <shortName evidence="7">RNAP subunit beta'</shortName>
        <ecNumber evidence="7">2.7.7.6</ecNumber>
    </recommendedName>
    <alternativeName>
        <fullName evidence="7">RNA polymerase subunit beta'</fullName>
    </alternativeName>
    <alternativeName>
        <fullName evidence="7">Transcriptase subunit beta'</fullName>
    </alternativeName>
</protein>
<organism evidence="11 12">
    <name type="scientific">Runella slithyformis (strain ATCC 29530 / DSM 19594 / LMG 11500 / NCIMB 11436 / LSU 4)</name>
    <dbReference type="NCBI Taxonomy" id="761193"/>
    <lineage>
        <taxon>Bacteria</taxon>
        <taxon>Pseudomonadati</taxon>
        <taxon>Bacteroidota</taxon>
        <taxon>Cytophagia</taxon>
        <taxon>Cytophagales</taxon>
        <taxon>Spirosomataceae</taxon>
        <taxon>Runella</taxon>
    </lineage>
</organism>
<dbReference type="InterPro" id="IPR007066">
    <property type="entry name" value="RNA_pol_Rpb1_3"/>
</dbReference>
<dbReference type="InterPro" id="IPR045867">
    <property type="entry name" value="DNA-dir_RpoC_beta_prime"/>
</dbReference>
<feature type="region of interest" description="Disordered" evidence="9">
    <location>
        <begin position="1435"/>
        <end position="1456"/>
    </location>
</feature>
<keyword evidence="2 7" id="KW-0808">Transferase</keyword>
<feature type="binding site" evidence="7">
    <location>
        <position position="81"/>
    </location>
    <ligand>
        <name>Zn(2+)</name>
        <dbReference type="ChEBI" id="CHEBI:29105"/>
        <label>1</label>
    </ligand>
</feature>
<accession>A0A7U3ZJB2</accession>
<feature type="binding site" evidence="7">
    <location>
        <position position="836"/>
    </location>
    <ligand>
        <name>Zn(2+)</name>
        <dbReference type="ChEBI" id="CHEBI:29105"/>
        <label>2</label>
    </ligand>
</feature>
<proteinExistence type="inferred from homology"/>
<comment type="cofactor">
    <cofactor evidence="7">
        <name>Zn(2+)</name>
        <dbReference type="ChEBI" id="CHEBI:29105"/>
    </cofactor>
    <text evidence="7">Binds 2 Zn(2+) ions per subunit.</text>
</comment>
<feature type="binding site" evidence="7">
    <location>
        <position position="79"/>
    </location>
    <ligand>
        <name>Zn(2+)</name>
        <dbReference type="ChEBI" id="CHEBI:29105"/>
        <label>1</label>
    </ligand>
</feature>
<dbReference type="GO" id="GO:0000287">
    <property type="term" value="F:magnesium ion binding"/>
    <property type="evidence" value="ECO:0007669"/>
    <property type="project" value="UniProtKB-UniRule"/>
</dbReference>
<dbReference type="Gene3D" id="2.40.40.20">
    <property type="match status" value="1"/>
</dbReference>
<dbReference type="SMART" id="SM00663">
    <property type="entry name" value="RPOLA_N"/>
    <property type="match status" value="1"/>
</dbReference>
<feature type="binding site" evidence="7">
    <location>
        <position position="920"/>
    </location>
    <ligand>
        <name>Zn(2+)</name>
        <dbReference type="ChEBI" id="CHEBI:29105"/>
        <label>2</label>
    </ligand>
</feature>
<dbReference type="EMBL" id="CP002859">
    <property type="protein sequence ID" value="AEI48245.1"/>
    <property type="molecule type" value="Genomic_DNA"/>
</dbReference>
<dbReference type="InterPro" id="IPR044893">
    <property type="entry name" value="RNA_pol_Rpb1_clamp_domain"/>
</dbReference>
<evidence type="ECO:0000256" key="5">
    <source>
        <dbReference type="ARBA" id="ARBA00023163"/>
    </source>
</evidence>
<evidence type="ECO:0000256" key="8">
    <source>
        <dbReference type="RuleBase" id="RU004279"/>
    </source>
</evidence>
<dbReference type="InterPro" id="IPR007081">
    <property type="entry name" value="RNA_pol_Rpb1_5"/>
</dbReference>
<sequence length="1456" mass="162290">MLSKIIFTKTISEMSFKKNKKINSDFSRITISLASPESILESSYGEVTQPETINYRTYKPEMGGLFCERIFGPVKDWECHCGKYKRIRYKGIICDRCGVEVTEKKVRRERMGHIELVVPVAHIWYFRSLPNKIGYLLGLSTKKLDQIIYYERYVVVQPGIKAEDGVNKMDFLTEDEYLDIVDKLPRENQMLPDTDPNKFIAKMGADGLEMLLSRTQLDELSYELRHNAANDTSQQRKAEALKRLKVVEALRDANTRIENRPEWMVIRMVPVIPPELRPLVPLDGGRFATSDLNDLYRRVIIRNNRLKRLIEIKAPEVILRNEKRMLQEAVDSLFDNSRKVNAVRSEGNRALKSLSDMLKGKQGRFRQNLLGKRVDYSGRSVIVVGPELKLHECGLPKDMAAELFKPFIIRKLIERGIVKTVKSAKKIVDRKDPVVWDILENVLKGHPVLLNRAPTLHRLGIQAFQPKLIEGKAIQLHPLVCTAFNADFDGDQMAVHVPLGQEAVLEASMLMLSSHNILNPANGAPITVPSQDMVLGLYYVTKGRKSTPEIPIVGEGGIFYGADEVIIAINEGKLSKHAHIKCRVTVRNEDGSLEKKLVDTVAGRVLFNQFVPESVGYINELLTKKKLQQIIGHVFKIAGNARCAQFLDEIKHLGFQTAFKGGLSIGLGDIKIPDEKWQLIDGAKGEVQGVMDNFMMGLITENERYNQIIDVWTRTNTKLANTLLTQLENDQQGFNSVYMMMHSGARGSREQVRQLGGMRGLMAKPQKNLAGGVGEIIENPILSNFKEGLDVLEYFISTHGARKGLADTALKTADAGYLTRRLHDVAQDVVVNEEDCGTLRGIEISALKDNEDIVEPLAERILGRVSVHDILDPLTGELIIASGSEITEEIASRIDETSIEAVEIRSVLTCETRNGVCSKCYGRNLASGRMAENGEAVGVIASQSIGEPGTQLTLRTFHVGGVAQNIAQEASIKTKFDGKVEFEDMRTVDSTDNDGNPATIVMGRSGEIRIISETNGQVLIANNVPYGATLLVKEGQKVTKGQELCNWDPYNAVILSEFNGVIEYEAIEEGITFREEIDEQSGFQEMVIIESRDRTKNPGILVKGKSPLLTDIEEKIYNLPVGARLVIKDGAVVRTGQALAKIPRTLGKTRDITGGLPRVTELFEARNPSNPAVVSEIDGVVIYGIIKRGNREINIESKDGTRKKYLVPLSKHILVQDGDYVKAGEPLSDGAITPSDILSIKGPTAVQEYLVNEIQEVYRLQGVKINDKHIECIVRQMMQKVEIMDPGDTNFLEMQAVDKWTFREENDRVLDMKVVEDAGDSESLKPGMLISARRLRDENSTLKRRDQRLVTARDAKPAVAQPTLMGITQASLGTESFISAASFQETTKVLSEAAVRGKRDTLEGLKENVIVGHLIPAGTGARRYQKLIIGSKEDLETVTESRERSSSRRSKRELAN</sequence>
<dbReference type="Pfam" id="PF04997">
    <property type="entry name" value="RNA_pol_Rpb1_1"/>
    <property type="match status" value="1"/>
</dbReference>
<dbReference type="InterPro" id="IPR038120">
    <property type="entry name" value="Rpb1_funnel_sf"/>
</dbReference>
<comment type="function">
    <text evidence="7 8">DNA-dependent RNA polymerase catalyzes the transcription of DNA into RNA using the four ribonucleoside triphosphates as substrates.</text>
</comment>
<evidence type="ECO:0000256" key="3">
    <source>
        <dbReference type="ARBA" id="ARBA00022695"/>
    </source>
</evidence>
<dbReference type="GO" id="GO:0003899">
    <property type="term" value="F:DNA-directed RNA polymerase activity"/>
    <property type="evidence" value="ECO:0007669"/>
    <property type="project" value="UniProtKB-UniRule"/>
</dbReference>
<keyword evidence="7" id="KW-0460">Magnesium</keyword>
<dbReference type="Gene3D" id="1.10.1790.20">
    <property type="match status" value="1"/>
</dbReference>
<dbReference type="NCBIfam" id="TIGR02386">
    <property type="entry name" value="rpoC_TIGR"/>
    <property type="match status" value="1"/>
</dbReference>
<dbReference type="Gene3D" id="1.10.40.90">
    <property type="match status" value="1"/>
</dbReference>
<dbReference type="Pfam" id="PF00623">
    <property type="entry name" value="RNA_pol_Rpb1_2"/>
    <property type="match status" value="2"/>
</dbReference>
<dbReference type="Proteomes" id="UP000000493">
    <property type="component" value="Chromosome"/>
</dbReference>
<feature type="binding site" evidence="7">
    <location>
        <position position="487"/>
    </location>
    <ligand>
        <name>Mg(2+)</name>
        <dbReference type="ChEBI" id="CHEBI:18420"/>
    </ligand>
</feature>